<dbReference type="SMART" id="SM00343">
    <property type="entry name" value="ZnF_C2HC"/>
    <property type="match status" value="2"/>
</dbReference>
<dbReference type="EMBL" id="OY660882">
    <property type="protein sequence ID" value="CAJ1081269.1"/>
    <property type="molecule type" value="Genomic_DNA"/>
</dbReference>
<keyword evidence="1" id="KW-0863">Zinc-finger</keyword>
<dbReference type="Proteomes" id="UP001178508">
    <property type="component" value="Chromosome 19"/>
</dbReference>
<reference evidence="4" key="1">
    <citation type="submission" date="2023-08" db="EMBL/GenBank/DDBJ databases">
        <authorList>
            <person name="Alioto T."/>
            <person name="Alioto T."/>
            <person name="Gomez Garrido J."/>
        </authorList>
    </citation>
    <scope>NUCLEOTIDE SEQUENCE</scope>
</reference>
<dbReference type="PANTHER" id="PTHR33198">
    <property type="entry name" value="ANK_REP_REGION DOMAIN-CONTAINING PROTEIN-RELATED"/>
    <property type="match status" value="1"/>
</dbReference>
<dbReference type="PROSITE" id="PS50158">
    <property type="entry name" value="ZF_CCHC"/>
    <property type="match status" value="1"/>
</dbReference>
<evidence type="ECO:0000313" key="5">
    <source>
        <dbReference type="Proteomes" id="UP001178508"/>
    </source>
</evidence>
<evidence type="ECO:0000256" key="1">
    <source>
        <dbReference type="PROSITE-ProRule" id="PRU00047"/>
    </source>
</evidence>
<dbReference type="PANTHER" id="PTHR33198:SF20">
    <property type="entry name" value="RETROTRANSPOSON GAG DOMAIN-CONTAINING PROTEIN"/>
    <property type="match status" value="1"/>
</dbReference>
<gene>
    <name evidence="4" type="ORF">XNOV1_A011926</name>
</gene>
<feature type="compositionally biased region" description="Low complexity" evidence="2">
    <location>
        <begin position="15"/>
        <end position="24"/>
    </location>
</feature>
<proteinExistence type="predicted"/>
<dbReference type="Gene3D" id="4.10.60.10">
    <property type="entry name" value="Zinc finger, CCHC-type"/>
    <property type="match status" value="1"/>
</dbReference>
<dbReference type="InterPro" id="IPR001878">
    <property type="entry name" value="Znf_CCHC"/>
</dbReference>
<feature type="domain" description="CCHC-type" evidence="3">
    <location>
        <begin position="280"/>
        <end position="295"/>
    </location>
</feature>
<dbReference type="Gene3D" id="3.30.70.270">
    <property type="match status" value="1"/>
</dbReference>
<dbReference type="AlphaFoldDB" id="A0AAV1H787"/>
<organism evidence="4 5">
    <name type="scientific">Xyrichtys novacula</name>
    <name type="common">Pearly razorfish</name>
    <name type="synonym">Hemipteronotus novacula</name>
    <dbReference type="NCBI Taxonomy" id="13765"/>
    <lineage>
        <taxon>Eukaryota</taxon>
        <taxon>Metazoa</taxon>
        <taxon>Chordata</taxon>
        <taxon>Craniata</taxon>
        <taxon>Vertebrata</taxon>
        <taxon>Euteleostomi</taxon>
        <taxon>Actinopterygii</taxon>
        <taxon>Neopterygii</taxon>
        <taxon>Teleostei</taxon>
        <taxon>Neoteleostei</taxon>
        <taxon>Acanthomorphata</taxon>
        <taxon>Eupercaria</taxon>
        <taxon>Labriformes</taxon>
        <taxon>Labridae</taxon>
        <taxon>Xyrichtys</taxon>
    </lineage>
</organism>
<accession>A0AAV1H787</accession>
<keyword evidence="1" id="KW-0479">Metal-binding</keyword>
<dbReference type="GO" id="GO:0008270">
    <property type="term" value="F:zinc ion binding"/>
    <property type="evidence" value="ECO:0007669"/>
    <property type="project" value="UniProtKB-KW"/>
</dbReference>
<dbReference type="InterPro" id="IPR043128">
    <property type="entry name" value="Rev_trsase/Diguanyl_cyclase"/>
</dbReference>
<dbReference type="InterPro" id="IPR036875">
    <property type="entry name" value="Znf_CCHC_sf"/>
</dbReference>
<evidence type="ECO:0000313" key="4">
    <source>
        <dbReference type="EMBL" id="CAJ1081269.1"/>
    </source>
</evidence>
<feature type="region of interest" description="Disordered" evidence="2">
    <location>
        <begin position="1"/>
        <end position="24"/>
    </location>
</feature>
<evidence type="ECO:0000256" key="2">
    <source>
        <dbReference type="SAM" id="MobiDB-lite"/>
    </source>
</evidence>
<keyword evidence="5" id="KW-1185">Reference proteome</keyword>
<protein>
    <submittedName>
        <fullName evidence="4">Unnamed protein product</fullName>
    </submittedName>
</protein>
<dbReference type="GO" id="GO:0003676">
    <property type="term" value="F:nucleic acid binding"/>
    <property type="evidence" value="ECO:0007669"/>
    <property type="project" value="InterPro"/>
</dbReference>
<sequence>MSRDDDAQGGGGAAGPQPVNAAAQPAMTAPLTATFNIKPPEPFDLAKPHKWEKWIRRFECFRLASNLNSSSEANQVNMLVYCMGDEADDVLRGLDLTPEQRQRYEAVENGYDGFFIPKKNAIYERAKFNKILQQPSEPVDVFITALHALAETCEYGDLHDKLLRDRIVVGIKDASLSERMQLDRDLTLAKAITMARQSEEIKRQQTDLRDRSASKADMDAMHFKRGKQNKFKNKDQAQGQYKTWKHDKPVQNRAENKACGKCGKSLSHPATQCPAKSAECRNCGKRGHFGKVCRSSKAVHEVAEDVDGLFLGALASGEHDARKHAELERAAKAGVTLNMSKCEFGKREVKFLDYIISKPELCST</sequence>
<keyword evidence="1" id="KW-0862">Zinc</keyword>
<evidence type="ECO:0000259" key="3">
    <source>
        <dbReference type="PROSITE" id="PS50158"/>
    </source>
</evidence>
<dbReference type="SUPFAM" id="SSF57756">
    <property type="entry name" value="Retrovirus zinc finger-like domains"/>
    <property type="match status" value="1"/>
</dbReference>
<name>A0AAV1H787_XYRNO</name>